<dbReference type="PANTHER" id="PTHR23026">
    <property type="entry name" value="NADPH NITROREDUCTASE"/>
    <property type="match status" value="1"/>
</dbReference>
<organism evidence="2 3">
    <name type="scientific">Candidatus Thermochlorobacter aerophilus</name>
    <dbReference type="NCBI Taxonomy" id="1868324"/>
    <lineage>
        <taxon>Bacteria</taxon>
        <taxon>Pseudomonadati</taxon>
        <taxon>Chlorobiota</taxon>
        <taxon>Chlorobiia</taxon>
        <taxon>Chlorobiales</taxon>
        <taxon>Candidatus Thermochlorobacteriaceae</taxon>
        <taxon>Candidatus Thermochlorobacter</taxon>
    </lineage>
</organism>
<dbReference type="SUPFAM" id="SSF55469">
    <property type="entry name" value="FMN-dependent nitroreductase-like"/>
    <property type="match status" value="1"/>
</dbReference>
<dbReference type="AlphaFoldDB" id="A0A395M1E9"/>
<protein>
    <submittedName>
        <fullName evidence="2">Nitroreductase</fullName>
    </submittedName>
</protein>
<evidence type="ECO:0000313" key="3">
    <source>
        <dbReference type="Proteomes" id="UP000266389"/>
    </source>
</evidence>
<dbReference type="CDD" id="cd02062">
    <property type="entry name" value="Nitro_FMN_reductase"/>
    <property type="match status" value="1"/>
</dbReference>
<dbReference type="Gene3D" id="3.40.109.10">
    <property type="entry name" value="NADH Oxidase"/>
    <property type="match status" value="1"/>
</dbReference>
<sequence>MQNTPRDIFEVIKQRRTTNGYFLDKPLSEHHIKMLMEAASYAPSHFNSQPWRFVLIRDPERRKALGKIAGQSMRVVMEKGDFWRRYLKYFRFSQEEVEKSGDGIYIDNLPAPLKPFIRYLFSEKGGEMMNKLRVPWILAIDSKKLVMSSPLILGMLLSKDEYKPEEKSGMYCLLALGMAIENIWLTATALGIGMQFISLPMEAGGEYWQKCIELVQPPPEYELIALFRLGYIDVHAKRPRIDWTSKQRKDVSEFCYEEFFGRAWQPKLDGMA</sequence>
<comment type="caution">
    <text evidence="2">The sequence shown here is derived from an EMBL/GenBank/DDBJ whole genome shotgun (WGS) entry which is preliminary data.</text>
</comment>
<evidence type="ECO:0000259" key="1">
    <source>
        <dbReference type="Pfam" id="PF00881"/>
    </source>
</evidence>
<proteinExistence type="predicted"/>
<dbReference type="InterPro" id="IPR000415">
    <property type="entry name" value="Nitroreductase-like"/>
</dbReference>
<dbReference type="GO" id="GO:0016491">
    <property type="term" value="F:oxidoreductase activity"/>
    <property type="evidence" value="ECO:0007669"/>
    <property type="project" value="InterPro"/>
</dbReference>
<evidence type="ECO:0000313" key="2">
    <source>
        <dbReference type="EMBL" id="RFM24597.1"/>
    </source>
</evidence>
<reference evidence="2 3" key="1">
    <citation type="journal article" date="2011" name="ISME J.">
        <title>Community ecology of hot spring cyanobacterial mats: predominant populations and their functional potential.</title>
        <authorList>
            <person name="Klatt C.G."/>
            <person name="Wood J.M."/>
            <person name="Rusch D.B."/>
            <person name="Bateson M.M."/>
            <person name="Hamamura N."/>
            <person name="Heidelberg J.F."/>
            <person name="Grossman A.R."/>
            <person name="Bhaya D."/>
            <person name="Cohan F.M."/>
            <person name="Kuhl M."/>
            <person name="Bryant D.A."/>
            <person name="Ward D.M."/>
        </authorList>
    </citation>
    <scope>NUCLEOTIDE SEQUENCE [LARGE SCALE GENOMIC DNA]</scope>
    <source>
        <strain evidence="2">OS</strain>
    </source>
</reference>
<dbReference type="InterPro" id="IPR050627">
    <property type="entry name" value="Nitroreductase/BluB"/>
</dbReference>
<dbReference type="PANTHER" id="PTHR23026:SF123">
    <property type="entry name" value="NAD(P)H NITROREDUCTASE RV3131-RELATED"/>
    <property type="match status" value="1"/>
</dbReference>
<gene>
    <name evidence="2" type="ORF">D0433_05430</name>
</gene>
<dbReference type="InterPro" id="IPR029479">
    <property type="entry name" value="Nitroreductase"/>
</dbReference>
<dbReference type="EMBL" id="PHFL01000039">
    <property type="protein sequence ID" value="RFM24597.1"/>
    <property type="molecule type" value="Genomic_DNA"/>
</dbReference>
<name>A0A395M1E9_9BACT</name>
<feature type="domain" description="Nitroreductase" evidence="1">
    <location>
        <begin position="12"/>
        <end position="231"/>
    </location>
</feature>
<dbReference type="Proteomes" id="UP000266389">
    <property type="component" value="Unassembled WGS sequence"/>
</dbReference>
<accession>A0A395M1E9</accession>
<dbReference type="Pfam" id="PF00881">
    <property type="entry name" value="Nitroreductase"/>
    <property type="match status" value="1"/>
</dbReference>